<dbReference type="Pfam" id="PF00145">
    <property type="entry name" value="DNA_methylase"/>
    <property type="match status" value="1"/>
</dbReference>
<dbReference type="Gene3D" id="3.40.50.150">
    <property type="entry name" value="Vaccinia Virus protein VP39"/>
    <property type="match status" value="1"/>
</dbReference>
<dbReference type="CDD" id="cd00315">
    <property type="entry name" value="Cyt_C5_DNA_methylase"/>
    <property type="match status" value="1"/>
</dbReference>
<comment type="caution">
    <text evidence="8">The sequence shown here is derived from an EMBL/GenBank/DDBJ whole genome shotgun (WGS) entry which is preliminary data.</text>
</comment>
<organism evidence="8 9">
    <name type="scientific">Amphibacillus indicireducens</name>
    <dbReference type="NCBI Taxonomy" id="1076330"/>
    <lineage>
        <taxon>Bacteria</taxon>
        <taxon>Bacillati</taxon>
        <taxon>Bacillota</taxon>
        <taxon>Bacilli</taxon>
        <taxon>Bacillales</taxon>
        <taxon>Bacillaceae</taxon>
        <taxon>Amphibacillus</taxon>
    </lineage>
</organism>
<dbReference type="InterPro" id="IPR031303">
    <property type="entry name" value="C5_meth_CS"/>
</dbReference>
<evidence type="ECO:0000256" key="7">
    <source>
        <dbReference type="RuleBase" id="RU000417"/>
    </source>
</evidence>
<dbReference type="GO" id="GO:0032259">
    <property type="term" value="P:methylation"/>
    <property type="evidence" value="ECO:0007669"/>
    <property type="project" value="UniProtKB-KW"/>
</dbReference>
<dbReference type="PANTHER" id="PTHR46098:SF1">
    <property type="entry name" value="TRNA (CYTOSINE(38)-C(5))-METHYLTRANSFERASE"/>
    <property type="match status" value="1"/>
</dbReference>
<comment type="catalytic activity">
    <reaction evidence="7">
        <text>a 2'-deoxycytidine in DNA + S-adenosyl-L-methionine = a 5-methyl-2'-deoxycytidine in DNA + S-adenosyl-L-homocysteine + H(+)</text>
        <dbReference type="Rhea" id="RHEA:13681"/>
        <dbReference type="Rhea" id="RHEA-COMP:11369"/>
        <dbReference type="Rhea" id="RHEA-COMP:11370"/>
        <dbReference type="ChEBI" id="CHEBI:15378"/>
        <dbReference type="ChEBI" id="CHEBI:57856"/>
        <dbReference type="ChEBI" id="CHEBI:59789"/>
        <dbReference type="ChEBI" id="CHEBI:85452"/>
        <dbReference type="ChEBI" id="CHEBI:85454"/>
        <dbReference type="EC" id="2.1.1.37"/>
    </reaction>
</comment>
<reference evidence="9" key="1">
    <citation type="journal article" date="2019" name="Int. J. Syst. Evol. Microbiol.">
        <title>The Global Catalogue of Microorganisms (GCM) 10K type strain sequencing project: providing services to taxonomists for standard genome sequencing and annotation.</title>
        <authorList>
            <consortium name="The Broad Institute Genomics Platform"/>
            <consortium name="The Broad Institute Genome Sequencing Center for Infectious Disease"/>
            <person name="Wu L."/>
            <person name="Ma J."/>
        </authorList>
    </citation>
    <scope>NUCLEOTIDE SEQUENCE [LARGE SCALE GENOMIC DNA]</scope>
    <source>
        <strain evidence="9">JCM 17250</strain>
    </source>
</reference>
<keyword evidence="1 5" id="KW-0489">Methyltransferase</keyword>
<comment type="similarity">
    <text evidence="5 6">Belongs to the class I-like SAM-binding methyltransferase superfamily. C5-methyltransferase family.</text>
</comment>
<dbReference type="InterPro" id="IPR018117">
    <property type="entry name" value="C5_DNA_meth_AS"/>
</dbReference>
<keyword evidence="9" id="KW-1185">Reference proteome</keyword>
<name>A0ABP7V2H2_9BACI</name>
<keyword evidence="3 5" id="KW-0949">S-adenosyl-L-methionine</keyword>
<evidence type="ECO:0000313" key="9">
    <source>
        <dbReference type="Proteomes" id="UP001501734"/>
    </source>
</evidence>
<dbReference type="RefSeq" id="WP_344909186.1">
    <property type="nucleotide sequence ID" value="NZ_BAABDL010000002.1"/>
</dbReference>
<evidence type="ECO:0000256" key="2">
    <source>
        <dbReference type="ARBA" id="ARBA00022679"/>
    </source>
</evidence>
<dbReference type="SUPFAM" id="SSF53335">
    <property type="entry name" value="S-adenosyl-L-methionine-dependent methyltransferases"/>
    <property type="match status" value="1"/>
</dbReference>
<dbReference type="InterPro" id="IPR001525">
    <property type="entry name" value="C5_MeTfrase"/>
</dbReference>
<dbReference type="PROSITE" id="PS51679">
    <property type="entry name" value="SAM_MT_C5"/>
    <property type="match status" value="1"/>
</dbReference>
<dbReference type="PROSITE" id="PS00094">
    <property type="entry name" value="C5_MTASE_1"/>
    <property type="match status" value="1"/>
</dbReference>
<protein>
    <recommendedName>
        <fullName evidence="7">Cytosine-specific methyltransferase</fullName>
        <ecNumber evidence="7">2.1.1.37</ecNumber>
    </recommendedName>
</protein>
<accession>A0ABP7V2H2</accession>
<evidence type="ECO:0000256" key="3">
    <source>
        <dbReference type="ARBA" id="ARBA00022691"/>
    </source>
</evidence>
<dbReference type="EC" id="2.1.1.37" evidence="7"/>
<dbReference type="PANTHER" id="PTHR46098">
    <property type="entry name" value="TRNA (CYTOSINE(38)-C(5))-METHYLTRANSFERASE"/>
    <property type="match status" value="1"/>
</dbReference>
<evidence type="ECO:0000256" key="6">
    <source>
        <dbReference type="RuleBase" id="RU000416"/>
    </source>
</evidence>
<dbReference type="Gene3D" id="3.90.120.30">
    <property type="match status" value="1"/>
</dbReference>
<dbReference type="GO" id="GO:0008168">
    <property type="term" value="F:methyltransferase activity"/>
    <property type="evidence" value="ECO:0007669"/>
    <property type="project" value="UniProtKB-KW"/>
</dbReference>
<gene>
    <name evidence="8" type="ORF">GCM10022410_00130</name>
</gene>
<dbReference type="InterPro" id="IPR029063">
    <property type="entry name" value="SAM-dependent_MTases_sf"/>
</dbReference>
<dbReference type="Proteomes" id="UP001501734">
    <property type="component" value="Unassembled WGS sequence"/>
</dbReference>
<evidence type="ECO:0000256" key="5">
    <source>
        <dbReference type="PROSITE-ProRule" id="PRU01016"/>
    </source>
</evidence>
<dbReference type="InterPro" id="IPR050750">
    <property type="entry name" value="C5-MTase"/>
</dbReference>
<dbReference type="EMBL" id="BAABDL010000002">
    <property type="protein sequence ID" value="GAA4056703.1"/>
    <property type="molecule type" value="Genomic_DNA"/>
</dbReference>
<dbReference type="NCBIfam" id="TIGR00675">
    <property type="entry name" value="dcm"/>
    <property type="match status" value="1"/>
</dbReference>
<dbReference type="PROSITE" id="PS00095">
    <property type="entry name" value="C5_MTASE_2"/>
    <property type="match status" value="1"/>
</dbReference>
<feature type="active site" evidence="5">
    <location>
        <position position="76"/>
    </location>
</feature>
<evidence type="ECO:0000256" key="4">
    <source>
        <dbReference type="ARBA" id="ARBA00022747"/>
    </source>
</evidence>
<evidence type="ECO:0000313" key="8">
    <source>
        <dbReference type="EMBL" id="GAA4056703.1"/>
    </source>
</evidence>
<evidence type="ECO:0000256" key="1">
    <source>
        <dbReference type="ARBA" id="ARBA00022603"/>
    </source>
</evidence>
<dbReference type="PRINTS" id="PR00105">
    <property type="entry name" value="C5METTRFRASE"/>
</dbReference>
<keyword evidence="2 5" id="KW-0808">Transferase</keyword>
<keyword evidence="4" id="KW-0680">Restriction system</keyword>
<sequence length="385" mass="43582">MKWKTIDLFAGIGGIRKGFELTNMFENTLSAEIDKYACITYNHLFGEDPTNDVTSNEFKEKVEKTPYDVLLAGFPCQSFSIAGKKEGFKDKTRGTLFYDIADLIERTRPKAFLLENVEGLIRHDKGRTFEIILETLIKELNYTVIGANINPENDEITFEASSFILNSKNFGVPQNRPRVYLMGFDNKRYEQQEELFSRIKLPKKSSGSVIYKNLHDLLDYQSNEKYYLSEGYLNTLKNHKTRHKGKGNGFGYMVVNSPKIDNPISNALLATGGSGKERNLVYDPQDGIGGKIVKNKQTPLNHEGIRLMTPREWGKLQGFIGYAFVQDGIDKFSFPSEISNAQQYKQFGNSVTIPVLEELAMLMGKTLEILESTDQKSNLSKIVGL</sequence>
<proteinExistence type="inferred from homology"/>